<keyword evidence="3" id="KW-1185">Reference proteome</keyword>
<evidence type="ECO:0000313" key="2">
    <source>
        <dbReference type="EMBL" id="MFC6237571.1"/>
    </source>
</evidence>
<sequence length="106" mass="11263">MRRTMFVVCGTALLMGLLTSPVSASSAPGSCSPPYGEPATFADIMATPEVQAGLADGIYDVAHVQLRWDQVNKNGDEFVCVKSVGNDNQFMSVYAGKYVDNNAAPK</sequence>
<proteinExistence type="predicted"/>
<feature type="signal peptide" evidence="1">
    <location>
        <begin position="1"/>
        <end position="24"/>
    </location>
</feature>
<dbReference type="RefSeq" id="WP_386764989.1">
    <property type="nucleotide sequence ID" value="NZ_JBHSTI010000008.1"/>
</dbReference>
<dbReference type="EMBL" id="JBHSTI010000008">
    <property type="protein sequence ID" value="MFC6237571.1"/>
    <property type="molecule type" value="Genomic_DNA"/>
</dbReference>
<accession>A0ABW1SZ76</accession>
<reference evidence="3" key="1">
    <citation type="journal article" date="2019" name="Int. J. Syst. Evol. Microbiol.">
        <title>The Global Catalogue of Microorganisms (GCM) 10K type strain sequencing project: providing services to taxonomists for standard genome sequencing and annotation.</title>
        <authorList>
            <consortium name="The Broad Institute Genomics Platform"/>
            <consortium name="The Broad Institute Genome Sequencing Center for Infectious Disease"/>
            <person name="Wu L."/>
            <person name="Ma J."/>
        </authorList>
    </citation>
    <scope>NUCLEOTIDE SEQUENCE [LARGE SCALE GENOMIC DNA]</scope>
    <source>
        <strain evidence="3">CGMCC 4.7317</strain>
    </source>
</reference>
<dbReference type="Proteomes" id="UP001596138">
    <property type="component" value="Unassembled WGS sequence"/>
</dbReference>
<feature type="chain" id="PRO_5046007266" evidence="1">
    <location>
        <begin position="25"/>
        <end position="106"/>
    </location>
</feature>
<protein>
    <submittedName>
        <fullName evidence="2">Uncharacterized protein</fullName>
    </submittedName>
</protein>
<evidence type="ECO:0000313" key="3">
    <source>
        <dbReference type="Proteomes" id="UP001596138"/>
    </source>
</evidence>
<gene>
    <name evidence="2" type="ORF">ACFQGU_06755</name>
</gene>
<keyword evidence="1" id="KW-0732">Signal</keyword>
<comment type="caution">
    <text evidence="2">The sequence shown here is derived from an EMBL/GenBank/DDBJ whole genome shotgun (WGS) entry which is preliminary data.</text>
</comment>
<name>A0ABW1SZ76_9ACTN</name>
<organism evidence="2 3">
    <name type="scientific">Longivirga aurantiaca</name>
    <dbReference type="NCBI Taxonomy" id="1837743"/>
    <lineage>
        <taxon>Bacteria</taxon>
        <taxon>Bacillati</taxon>
        <taxon>Actinomycetota</taxon>
        <taxon>Actinomycetes</taxon>
        <taxon>Sporichthyales</taxon>
        <taxon>Sporichthyaceae</taxon>
        <taxon>Longivirga</taxon>
    </lineage>
</organism>
<evidence type="ECO:0000256" key="1">
    <source>
        <dbReference type="SAM" id="SignalP"/>
    </source>
</evidence>